<dbReference type="EMBL" id="ML732796">
    <property type="protein sequence ID" value="KAB8273472.1"/>
    <property type="molecule type" value="Genomic_DNA"/>
</dbReference>
<sequence>MINTTVSTKNLKTKIQSFLHRSDRTSATGVSDTDSEITLIAKDRMDTGKGSGSGQALYNGDQCFGTCCRGSGYPR</sequence>
<dbReference type="Proteomes" id="UP000326289">
    <property type="component" value="Unassembled WGS sequence"/>
</dbReference>
<evidence type="ECO:0000313" key="2">
    <source>
        <dbReference type="Proteomes" id="UP000326289"/>
    </source>
</evidence>
<dbReference type="AlphaFoldDB" id="A0A5N6J3M0"/>
<name>A0A5N6J3M0_9EURO</name>
<gene>
    <name evidence="1" type="ORF">BDV30DRAFT_210690</name>
</gene>
<keyword evidence="2" id="KW-1185">Reference proteome</keyword>
<organism evidence="1 2">
    <name type="scientific">Aspergillus minisclerotigenes</name>
    <dbReference type="NCBI Taxonomy" id="656917"/>
    <lineage>
        <taxon>Eukaryota</taxon>
        <taxon>Fungi</taxon>
        <taxon>Dikarya</taxon>
        <taxon>Ascomycota</taxon>
        <taxon>Pezizomycotina</taxon>
        <taxon>Eurotiomycetes</taxon>
        <taxon>Eurotiomycetidae</taxon>
        <taxon>Eurotiales</taxon>
        <taxon>Aspergillaceae</taxon>
        <taxon>Aspergillus</taxon>
        <taxon>Aspergillus subgen. Circumdati</taxon>
    </lineage>
</organism>
<proteinExistence type="predicted"/>
<reference evidence="1 2" key="1">
    <citation type="submission" date="2019-04" db="EMBL/GenBank/DDBJ databases">
        <title>Fungal friends and foes A comparative genomics study of 23 Aspergillus species from section Flavi.</title>
        <authorList>
            <consortium name="DOE Joint Genome Institute"/>
            <person name="Kjaerbolling I."/>
            <person name="Vesth T.C."/>
            <person name="Frisvad J.C."/>
            <person name="Nybo J.L."/>
            <person name="Theobald S."/>
            <person name="Kildgaard S."/>
            <person name="Petersen T.I."/>
            <person name="Kuo A."/>
            <person name="Sato A."/>
            <person name="Lyhne E.K."/>
            <person name="Kogle M.E."/>
            <person name="Wiebenga A."/>
            <person name="Kun R.S."/>
            <person name="Lubbers R.J."/>
            <person name="Makela M.R."/>
            <person name="Barry K."/>
            <person name="Chovatia M."/>
            <person name="Clum A."/>
            <person name="Daum C."/>
            <person name="Haridas S."/>
            <person name="He G."/>
            <person name="LaButti K."/>
            <person name="Lipzen A."/>
            <person name="Mondo S."/>
            <person name="Pangilinan J."/>
            <person name="Riley R."/>
            <person name="Salamov A."/>
            <person name="Simmons B.A."/>
            <person name="Magnuson J.K."/>
            <person name="Henrissat B."/>
            <person name="Mortensen U.H."/>
            <person name="Larsen T.O."/>
            <person name="De vries R.P."/>
            <person name="Grigoriev I.V."/>
            <person name="Machida M."/>
            <person name="Baker S.E."/>
            <person name="Andersen M.R."/>
        </authorList>
    </citation>
    <scope>NUCLEOTIDE SEQUENCE [LARGE SCALE GENOMIC DNA]</scope>
    <source>
        <strain evidence="1 2">CBS 117635</strain>
    </source>
</reference>
<evidence type="ECO:0000313" key="1">
    <source>
        <dbReference type="EMBL" id="KAB8273472.1"/>
    </source>
</evidence>
<accession>A0A5N6J3M0</accession>
<protein>
    <submittedName>
        <fullName evidence="1">Uncharacterized protein</fullName>
    </submittedName>
</protein>